<evidence type="ECO:0000313" key="5">
    <source>
        <dbReference type="Proteomes" id="UP000309340"/>
    </source>
</evidence>
<dbReference type="OrthoDB" id="59699at2759"/>
<evidence type="ECO:0000313" key="4">
    <source>
        <dbReference type="EMBL" id="TKA72654.1"/>
    </source>
</evidence>
<evidence type="ECO:0000259" key="3">
    <source>
        <dbReference type="Pfam" id="PF09994"/>
    </source>
</evidence>
<dbReference type="AlphaFoldDB" id="A0A4U0X7Y0"/>
<dbReference type="Pfam" id="PF09994">
    <property type="entry name" value="T6SS_Tle1-like_cat"/>
    <property type="match status" value="1"/>
</dbReference>
<evidence type="ECO:0000259" key="2">
    <source>
        <dbReference type="Pfam" id="PF01926"/>
    </source>
</evidence>
<proteinExistence type="predicted"/>
<organism evidence="4 5">
    <name type="scientific">Friedmanniomyces simplex</name>
    <dbReference type="NCBI Taxonomy" id="329884"/>
    <lineage>
        <taxon>Eukaryota</taxon>
        <taxon>Fungi</taxon>
        <taxon>Dikarya</taxon>
        <taxon>Ascomycota</taxon>
        <taxon>Pezizomycotina</taxon>
        <taxon>Dothideomycetes</taxon>
        <taxon>Dothideomycetidae</taxon>
        <taxon>Mycosphaerellales</taxon>
        <taxon>Teratosphaeriaceae</taxon>
        <taxon>Friedmanniomyces</taxon>
    </lineage>
</organism>
<feature type="compositionally biased region" description="Low complexity" evidence="1">
    <location>
        <begin position="155"/>
        <end position="169"/>
    </location>
</feature>
<dbReference type="InterPro" id="IPR027417">
    <property type="entry name" value="P-loop_NTPase"/>
</dbReference>
<evidence type="ECO:0000256" key="1">
    <source>
        <dbReference type="SAM" id="MobiDB-lite"/>
    </source>
</evidence>
<dbReference type="Pfam" id="PF01926">
    <property type="entry name" value="MMR_HSR1"/>
    <property type="match status" value="1"/>
</dbReference>
<dbReference type="GO" id="GO:0005525">
    <property type="term" value="F:GTP binding"/>
    <property type="evidence" value="ECO:0007669"/>
    <property type="project" value="InterPro"/>
</dbReference>
<dbReference type="EMBL" id="NAJQ01000300">
    <property type="protein sequence ID" value="TKA72654.1"/>
    <property type="molecule type" value="Genomic_DNA"/>
</dbReference>
<dbReference type="STRING" id="329884.A0A4U0X7Y0"/>
<protein>
    <recommendedName>
        <fullName evidence="6">DUF2235 domain-containing protein</fullName>
    </recommendedName>
</protein>
<name>A0A4U0X7Y0_9PEZI</name>
<feature type="domain" description="G" evidence="2">
    <location>
        <begin position="431"/>
        <end position="556"/>
    </location>
</feature>
<feature type="domain" description="T6SS Phospholipase effector Tle1-like catalytic" evidence="3">
    <location>
        <begin position="12"/>
        <end position="269"/>
    </location>
</feature>
<accession>A0A4U0X7Y0</accession>
<dbReference type="InterPro" id="IPR006073">
    <property type="entry name" value="GTP-bd"/>
</dbReference>
<dbReference type="Proteomes" id="UP000309340">
    <property type="component" value="Unassembled WGS sequence"/>
</dbReference>
<feature type="region of interest" description="Disordered" evidence="1">
    <location>
        <begin position="148"/>
        <end position="169"/>
    </location>
</feature>
<dbReference type="PANTHER" id="PTHR33840:SF1">
    <property type="entry name" value="TLE1 PHOSPHOLIPASE DOMAIN-CONTAINING PROTEIN"/>
    <property type="match status" value="1"/>
</dbReference>
<sequence length="1088" mass="119054">MAANSNATLPTRLVVCIDGTPAKTSGSQTNIQRVFAGIKQGRCLDSLTADAYRQEPHLIPWTGAADDTFSTDRLTPGLLGQTHVKQIQAAYEKCSQLVGDKDEVWLFGFGRGGYVARAVAGLLHHVGAATSAGQPEFSGDFKKVLKESERHTGRRSSLALSPTSSMSSASLRPAPRIRFVGAFDTVKAGYGDSVFDISFNSSIQHMRHALALHEDKKVPEFVALESLYGTNLADTRRSLVEAWFTGSHIDIGGSAKRAGLALYPLQWMLLEARKCGLAIAVDNKWPTDPLSLVFPKSGKKGSQPWTCTSANGISTSMHDFRSVHEIEDYSIKLGSSIGTSLTMSKPRHPFAANGNLQTFCDWAPQGTIIHPSVYLLLDEHINVAMEAKELKLQRHLADWREKMLGSQHGVENTGFWLDDEPDDTPDPGAIRVLVCGNTGVGKSTLINKVFGVKVTQSSDRHRGIHDVREEITFEGRPDLIVHDSGGFEAGADEEYVAIEAFLREKSAAMDVTERLHVIWFCVDINSARTLQTATEKLFTAVSQFAADVPIVIVATKKDDFLEIQFGAHRKAMKKEGKGFDEEACDQYAEEKLAERIEKIKAEMQSVPGGRLDACVAVSQEKLFTAVSQFAADVPIVIVATKKDDFLEIQFGAHRKAMKKEGKGFDEEACDRYAEEKLAERIEKIKAEMQSVPGGRLDACVAVSQVFGVKVIDEEACDRYAEEKLAERIEKIKAEMQSVPGGRLDACVAVSQDDETSIAALSKTTSRCFDTDKVRLLYIRAQVTRIDLKVDLALCEVTRRYKRLIRSATGSSFAPFGSTIVRKVSIDQMTKAIINCFGLPTVSAKAAVEALKANVWSTLGSNFALAFAESLQVLGVAGTVFVAGIPAWAVTGTINASYIVPATCRLFLIMACDLIFVLARSFKEVTFRASGQPNEKDVGAAARNYRVRGYSQHVHREIKSLVPRYSVIASMKAETVRQGVEEIFARYKDKLMEDIDLPLKVGRMRINSGDGGDDDSLTPVDSVEGDSTLCSDIKEAKDTLAELEAKEPVVAELPGSRTAMELPAESKRSELDAVSTARIELDGTPKYMY</sequence>
<keyword evidence="5" id="KW-1185">Reference proteome</keyword>
<gene>
    <name evidence="4" type="ORF">B0A55_07244</name>
</gene>
<reference evidence="4 5" key="1">
    <citation type="submission" date="2017-03" db="EMBL/GenBank/DDBJ databases">
        <title>Genomes of endolithic fungi from Antarctica.</title>
        <authorList>
            <person name="Coleine C."/>
            <person name="Masonjones S."/>
            <person name="Stajich J.E."/>
        </authorList>
    </citation>
    <scope>NUCLEOTIDE SEQUENCE [LARGE SCALE GENOMIC DNA]</scope>
    <source>
        <strain evidence="4 5">CCFEE 5184</strain>
    </source>
</reference>
<dbReference type="CDD" id="cd00882">
    <property type="entry name" value="Ras_like_GTPase"/>
    <property type="match status" value="1"/>
</dbReference>
<comment type="caution">
    <text evidence="4">The sequence shown here is derived from an EMBL/GenBank/DDBJ whole genome shotgun (WGS) entry which is preliminary data.</text>
</comment>
<evidence type="ECO:0008006" key="6">
    <source>
        <dbReference type="Google" id="ProtNLM"/>
    </source>
</evidence>
<dbReference type="SUPFAM" id="SSF52540">
    <property type="entry name" value="P-loop containing nucleoside triphosphate hydrolases"/>
    <property type="match status" value="1"/>
</dbReference>
<dbReference type="InterPro" id="IPR018712">
    <property type="entry name" value="Tle1-like_cat"/>
</dbReference>
<dbReference type="PANTHER" id="PTHR33840">
    <property type="match status" value="1"/>
</dbReference>
<dbReference type="Gene3D" id="3.40.50.300">
    <property type="entry name" value="P-loop containing nucleotide triphosphate hydrolases"/>
    <property type="match status" value="1"/>
</dbReference>